<reference evidence="17" key="1">
    <citation type="submission" date="2025-08" db="UniProtKB">
        <authorList>
            <consortium name="Ensembl"/>
        </authorList>
    </citation>
    <scope>IDENTIFICATION</scope>
</reference>
<dbReference type="InterPro" id="IPR010982">
    <property type="entry name" value="Lambda_DNA-bd_dom_sf"/>
</dbReference>
<dbReference type="AlphaFoldDB" id="A0A3Q0T514"/>
<sequence length="662" mass="68779">RKGGGAAELEEAASCTCIQTNGLDFHRQTVSTTSAITNAHAQALLQQLTLTPAQQQLLIQQAQAQLLAAAVQHSASQQNSTTGANISASAATPITQLPLSQPIQIAPSLQQQNLSLPQFVLVQPGHPIATPLQPAQFIISQTSQAQQGILQAQSLLTQLPQSQANLLPTQPSITLATQPATPTRTTATTPIQSLPHSQTPPKRLDTPTLEEPSDLEELEQFAKTFKQRRIKLGFTQGDVGLAMGKLYGNDFSQTTISRFEALNLSFKNMCKLKPLLEKWLNDAENLTSDQSLSSPSALGSQGMGIEGINRRRKKRTSIETNIRVALEKSFLEQNQKPTSEEITMIADQLNMEKEVIRVWFCNRRQKEKRINPPSSGNSGGGNTPIKTIFTPRCDLGPSLDSSPTITTPTTLTVNPVMPLTNTSIPSLSFTGTTVGATNTASVISTAPVVTTATSSPSLSASQTTNQATATESKAGTQAQTIVTQAPSSLATTLGTGQVMVAAPGLSAALQGAAQLPTSASFAAMAAAAGLNPGLMASSQFTPGSALLSLTPGGLGSALSPALMSNSTLATIQALASSGTIPITSLDGGNLLFANTSAGSTPNLVTTPLFLNPQNLSLLTSNPVSLVSAGAGGLQVTADGHHQATTAAVPVQASTITTAPKAQ</sequence>
<evidence type="ECO:0000256" key="4">
    <source>
        <dbReference type="ARBA" id="ARBA00022473"/>
    </source>
</evidence>
<feature type="region of interest" description="Disordered" evidence="14">
    <location>
        <begin position="175"/>
        <end position="211"/>
    </location>
</feature>
<dbReference type="SUPFAM" id="SSF46689">
    <property type="entry name" value="Homeodomain-like"/>
    <property type="match status" value="1"/>
</dbReference>
<dbReference type="SMART" id="SM00352">
    <property type="entry name" value="POU"/>
    <property type="match status" value="1"/>
</dbReference>
<dbReference type="InterPro" id="IPR045703">
    <property type="entry name" value="POU2F1_C"/>
</dbReference>
<evidence type="ECO:0000259" key="16">
    <source>
        <dbReference type="PROSITE" id="PS51179"/>
    </source>
</evidence>
<dbReference type="InterPro" id="IPR000327">
    <property type="entry name" value="POU_dom"/>
</dbReference>
<dbReference type="FunFam" id="1.10.10.60:FF:000005">
    <property type="entry name" value="POU domain protein"/>
    <property type="match status" value="1"/>
</dbReference>
<evidence type="ECO:0000256" key="1">
    <source>
        <dbReference type="ARBA" id="ARBA00004123"/>
    </source>
</evidence>
<keyword evidence="10 11" id="KW-0539">Nucleus</keyword>
<evidence type="ECO:0000259" key="15">
    <source>
        <dbReference type="PROSITE" id="PS50071"/>
    </source>
</evidence>
<dbReference type="OMA" id="TPKRMDT"/>
<dbReference type="Proteomes" id="UP000261340">
    <property type="component" value="Unplaced"/>
</dbReference>
<dbReference type="GO" id="GO:0005634">
    <property type="term" value="C:nucleus"/>
    <property type="evidence" value="ECO:0007669"/>
    <property type="project" value="UniProtKB-SubCell"/>
</dbReference>
<dbReference type="Gene3D" id="1.10.260.40">
    <property type="entry name" value="lambda repressor-like DNA-binding domains"/>
    <property type="match status" value="1"/>
</dbReference>
<feature type="compositionally biased region" description="Polar residues" evidence="14">
    <location>
        <begin position="191"/>
        <end position="200"/>
    </location>
</feature>
<dbReference type="STRING" id="61819.ENSACIP00000029099"/>
<keyword evidence="6 11" id="KW-0238">DNA-binding</keyword>
<keyword evidence="9 13" id="KW-0804">Transcription</keyword>
<reference evidence="17" key="2">
    <citation type="submission" date="2025-09" db="UniProtKB">
        <authorList>
            <consortium name="Ensembl"/>
        </authorList>
    </citation>
    <scope>IDENTIFICATION</scope>
</reference>
<evidence type="ECO:0000256" key="3">
    <source>
        <dbReference type="ARBA" id="ARBA00010250"/>
    </source>
</evidence>
<evidence type="ECO:0000256" key="11">
    <source>
        <dbReference type="PROSITE-ProRule" id="PRU00108"/>
    </source>
</evidence>
<dbReference type="GO" id="GO:0000978">
    <property type="term" value="F:RNA polymerase II cis-regulatory region sequence-specific DNA binding"/>
    <property type="evidence" value="ECO:0007669"/>
    <property type="project" value="TreeGrafter"/>
</dbReference>
<dbReference type="PRINTS" id="PR00028">
    <property type="entry name" value="POUDOMAIN"/>
</dbReference>
<dbReference type="GO" id="GO:0000981">
    <property type="term" value="F:DNA-binding transcription factor activity, RNA polymerase II-specific"/>
    <property type="evidence" value="ECO:0007669"/>
    <property type="project" value="InterPro"/>
</dbReference>
<protein>
    <recommendedName>
        <fullName evidence="13">POU domain protein</fullName>
    </recommendedName>
</protein>
<evidence type="ECO:0000256" key="2">
    <source>
        <dbReference type="ARBA" id="ARBA00008879"/>
    </source>
</evidence>
<dbReference type="PROSITE" id="PS00027">
    <property type="entry name" value="HOMEOBOX_1"/>
    <property type="match status" value="1"/>
</dbReference>
<evidence type="ECO:0000256" key="9">
    <source>
        <dbReference type="ARBA" id="ARBA00023163"/>
    </source>
</evidence>
<proteinExistence type="inferred from homology"/>
<feature type="compositionally biased region" description="Low complexity" evidence="14">
    <location>
        <begin position="453"/>
        <end position="472"/>
    </location>
</feature>
<dbReference type="PROSITE" id="PS00465">
    <property type="entry name" value="POU_2"/>
    <property type="match status" value="1"/>
</dbReference>
<dbReference type="SUPFAM" id="SSF47413">
    <property type="entry name" value="lambda repressor-like DNA-binding domains"/>
    <property type="match status" value="1"/>
</dbReference>
<dbReference type="PANTHER" id="PTHR11636:SF47">
    <property type="entry name" value="POU DOMAIN, CLASS 2, TRANSCRIPTION FACTOR 1"/>
    <property type="match status" value="1"/>
</dbReference>
<dbReference type="InterPro" id="IPR050255">
    <property type="entry name" value="POU_domain_TF"/>
</dbReference>
<evidence type="ECO:0000256" key="8">
    <source>
        <dbReference type="ARBA" id="ARBA00023159"/>
    </source>
</evidence>
<dbReference type="Ensembl" id="ENSACIT00000029871.1">
    <property type="protein sequence ID" value="ENSACIP00000029099.1"/>
    <property type="gene ID" value="ENSACIG00000022501.1"/>
</dbReference>
<evidence type="ECO:0000313" key="18">
    <source>
        <dbReference type="Proteomes" id="UP000261340"/>
    </source>
</evidence>
<comment type="similarity">
    <text evidence="3">Belongs to the POU transcription factor family. Class-3 subfamily.</text>
</comment>
<dbReference type="InterPro" id="IPR000972">
    <property type="entry name" value="TF_octamer"/>
</dbReference>
<keyword evidence="5" id="KW-0805">Transcription regulation</keyword>
<feature type="region of interest" description="Disordered" evidence="14">
    <location>
        <begin position="453"/>
        <end position="476"/>
    </location>
</feature>
<evidence type="ECO:0000256" key="5">
    <source>
        <dbReference type="ARBA" id="ARBA00023015"/>
    </source>
</evidence>
<dbReference type="Pfam" id="PF00157">
    <property type="entry name" value="Pou"/>
    <property type="match status" value="1"/>
</dbReference>
<dbReference type="InterPro" id="IPR017970">
    <property type="entry name" value="Homeobox_CS"/>
</dbReference>
<dbReference type="InterPro" id="IPR001356">
    <property type="entry name" value="HD"/>
</dbReference>
<evidence type="ECO:0000256" key="13">
    <source>
        <dbReference type="RuleBase" id="RU361194"/>
    </source>
</evidence>
<evidence type="ECO:0000256" key="7">
    <source>
        <dbReference type="ARBA" id="ARBA00023155"/>
    </source>
</evidence>
<dbReference type="CDD" id="cd00086">
    <property type="entry name" value="homeodomain"/>
    <property type="match status" value="1"/>
</dbReference>
<dbReference type="Pfam" id="PF19536">
    <property type="entry name" value="POU2F1_C"/>
    <property type="match status" value="1"/>
</dbReference>
<keyword evidence="4" id="KW-0217">Developmental protein</keyword>
<organism evidence="17 18">
    <name type="scientific">Amphilophus citrinellus</name>
    <name type="common">Midas cichlid</name>
    <name type="synonym">Cichlasoma citrinellum</name>
    <dbReference type="NCBI Taxonomy" id="61819"/>
    <lineage>
        <taxon>Eukaryota</taxon>
        <taxon>Metazoa</taxon>
        <taxon>Chordata</taxon>
        <taxon>Craniata</taxon>
        <taxon>Vertebrata</taxon>
        <taxon>Euteleostomi</taxon>
        <taxon>Actinopterygii</taxon>
        <taxon>Neopterygii</taxon>
        <taxon>Teleostei</taxon>
        <taxon>Neoteleostei</taxon>
        <taxon>Acanthomorphata</taxon>
        <taxon>Ovalentaria</taxon>
        <taxon>Cichlomorphae</taxon>
        <taxon>Cichliformes</taxon>
        <taxon>Cichlidae</taxon>
        <taxon>New World cichlids</taxon>
        <taxon>Cichlasomatinae</taxon>
        <taxon>Heroini</taxon>
        <taxon>Amphilophus</taxon>
    </lineage>
</organism>
<name>A0A3Q0T514_AMPCI</name>
<dbReference type="SMART" id="SM00389">
    <property type="entry name" value="HOX"/>
    <property type="match status" value="1"/>
</dbReference>
<comment type="similarity">
    <text evidence="2">Belongs to the POU transcription factor family. Class-2 subfamily.</text>
</comment>
<dbReference type="PROSITE" id="PS51179">
    <property type="entry name" value="POU_3"/>
    <property type="match status" value="1"/>
</dbReference>
<evidence type="ECO:0000256" key="6">
    <source>
        <dbReference type="ARBA" id="ARBA00023125"/>
    </source>
</evidence>
<evidence type="ECO:0000256" key="14">
    <source>
        <dbReference type="SAM" id="MobiDB-lite"/>
    </source>
</evidence>
<dbReference type="GeneTree" id="ENSGT00940000157831"/>
<evidence type="ECO:0000256" key="12">
    <source>
        <dbReference type="RuleBase" id="RU000682"/>
    </source>
</evidence>
<keyword evidence="18" id="KW-1185">Reference proteome</keyword>
<feature type="DNA-binding region" description="Homeobox" evidence="11">
    <location>
        <begin position="311"/>
        <end position="371"/>
    </location>
</feature>
<feature type="domain" description="POU-specific" evidence="16">
    <location>
        <begin position="210"/>
        <end position="284"/>
    </location>
</feature>
<dbReference type="InterPro" id="IPR009057">
    <property type="entry name" value="Homeodomain-like_sf"/>
</dbReference>
<dbReference type="Gene3D" id="1.10.10.60">
    <property type="entry name" value="Homeodomain-like"/>
    <property type="match status" value="1"/>
</dbReference>
<comment type="subcellular location">
    <subcellularLocation>
        <location evidence="1 11 12">Nucleus</location>
    </subcellularLocation>
</comment>
<accession>A0A3Q0T514</accession>
<dbReference type="PRINTS" id="PR00029">
    <property type="entry name" value="OCTAMER"/>
</dbReference>
<dbReference type="FunFam" id="1.10.260.40:FF:000001">
    <property type="entry name" value="POU domain protein"/>
    <property type="match status" value="1"/>
</dbReference>
<dbReference type="InterPro" id="IPR013847">
    <property type="entry name" value="POU"/>
</dbReference>
<dbReference type="Pfam" id="PF00046">
    <property type="entry name" value="Homeodomain"/>
    <property type="match status" value="1"/>
</dbReference>
<keyword evidence="8" id="KW-0010">Activator</keyword>
<evidence type="ECO:0000256" key="10">
    <source>
        <dbReference type="ARBA" id="ARBA00023242"/>
    </source>
</evidence>
<dbReference type="PROSITE" id="PS50071">
    <property type="entry name" value="HOMEOBOX_2"/>
    <property type="match status" value="1"/>
</dbReference>
<feature type="compositionally biased region" description="Low complexity" evidence="14">
    <location>
        <begin position="175"/>
        <end position="190"/>
    </location>
</feature>
<dbReference type="PROSITE" id="PS00035">
    <property type="entry name" value="POU_1"/>
    <property type="match status" value="1"/>
</dbReference>
<dbReference type="PANTHER" id="PTHR11636">
    <property type="entry name" value="POU DOMAIN"/>
    <property type="match status" value="1"/>
</dbReference>
<feature type="domain" description="Homeobox" evidence="15">
    <location>
        <begin position="309"/>
        <end position="370"/>
    </location>
</feature>
<evidence type="ECO:0000313" key="17">
    <source>
        <dbReference type="Ensembl" id="ENSACIP00000029099.1"/>
    </source>
</evidence>
<keyword evidence="7 11" id="KW-0371">Homeobox</keyword>